<name>A0ABD1L5L5_9FABA</name>
<dbReference type="InterPro" id="IPR009424">
    <property type="entry name" value="AGP16/20/22/41"/>
</dbReference>
<keyword evidence="4" id="KW-1185">Reference proteome</keyword>
<feature type="region of interest" description="Disordered" evidence="2">
    <location>
        <begin position="446"/>
        <end position="485"/>
    </location>
</feature>
<keyword evidence="1" id="KW-0175">Coiled coil</keyword>
<dbReference type="Pfam" id="PF06376">
    <property type="entry name" value="AGP"/>
    <property type="match status" value="1"/>
</dbReference>
<dbReference type="EMBL" id="JBGMDY010000011">
    <property type="protein sequence ID" value="KAL2318335.1"/>
    <property type="molecule type" value="Genomic_DNA"/>
</dbReference>
<evidence type="ECO:0000256" key="2">
    <source>
        <dbReference type="SAM" id="MobiDB-lite"/>
    </source>
</evidence>
<dbReference type="PANTHER" id="PTHR34380">
    <property type="entry name" value="BNAA03G12380D PROTEIN"/>
    <property type="match status" value="1"/>
</dbReference>
<dbReference type="AlphaFoldDB" id="A0ABD1L5L5"/>
<feature type="compositionally biased region" description="Acidic residues" evidence="2">
    <location>
        <begin position="417"/>
        <end position="427"/>
    </location>
</feature>
<evidence type="ECO:0000313" key="3">
    <source>
        <dbReference type="EMBL" id="KAL2318335.1"/>
    </source>
</evidence>
<feature type="region of interest" description="Disordered" evidence="2">
    <location>
        <begin position="381"/>
        <end position="427"/>
    </location>
</feature>
<dbReference type="Proteomes" id="UP001603857">
    <property type="component" value="Unassembled WGS sequence"/>
</dbReference>
<accession>A0ABD1L5L5</accession>
<proteinExistence type="predicted"/>
<protein>
    <submittedName>
        <fullName evidence="3">Uncharacterized protein</fullName>
    </submittedName>
</protein>
<comment type="caution">
    <text evidence="3">The sequence shown here is derived from an EMBL/GenBank/DDBJ whole genome shotgun (WGS) entry which is preliminary data.</text>
</comment>
<evidence type="ECO:0000313" key="4">
    <source>
        <dbReference type="Proteomes" id="UP001603857"/>
    </source>
</evidence>
<organism evidence="3 4">
    <name type="scientific">Flemingia macrophylla</name>
    <dbReference type="NCBI Taxonomy" id="520843"/>
    <lineage>
        <taxon>Eukaryota</taxon>
        <taxon>Viridiplantae</taxon>
        <taxon>Streptophyta</taxon>
        <taxon>Embryophyta</taxon>
        <taxon>Tracheophyta</taxon>
        <taxon>Spermatophyta</taxon>
        <taxon>Magnoliopsida</taxon>
        <taxon>eudicotyledons</taxon>
        <taxon>Gunneridae</taxon>
        <taxon>Pentapetalae</taxon>
        <taxon>rosids</taxon>
        <taxon>fabids</taxon>
        <taxon>Fabales</taxon>
        <taxon>Fabaceae</taxon>
        <taxon>Papilionoideae</taxon>
        <taxon>50 kb inversion clade</taxon>
        <taxon>NPAAA clade</taxon>
        <taxon>indigoferoid/millettioid clade</taxon>
        <taxon>Phaseoleae</taxon>
        <taxon>Flemingia</taxon>
    </lineage>
</organism>
<feature type="compositionally biased region" description="Basic and acidic residues" evidence="2">
    <location>
        <begin position="470"/>
        <end position="485"/>
    </location>
</feature>
<gene>
    <name evidence="3" type="ORF">Fmac_032211</name>
</gene>
<feature type="coiled-coil region" evidence="1">
    <location>
        <begin position="30"/>
        <end position="85"/>
    </location>
</feature>
<sequence>MEINIAKMREEQEMLNPNVVGNSVQQCCSCNEWEERCKKAEVRYAELEFELQKKKEHCEELEAKVMALEEEKFEFEDKLKVWNDRLERQKVSGGKEGEIKAIVDLKDDNEAVKLMIEKRVLNCEKMRAESEAECWRDKYKKLESGALQFGMGRDNYEKNGKELENKPISNEGNLQFDTSFGFWQNQEKVATLGNKKIKDMQSADTPSDGIFQRSPILDVLPGKKLKKHLTFETEDSPSKKMSAPFSVIDIIDSDDEANITQYPVPDRQGSESIYASTCFATEGKESNNSCGQNNQESLDLGEDILFAATPKRKRSFNVVTSDSESDDDDDDDNIPICKLKRKHIQEISSNQLIPDLSSSVPATISEDDKATKTVMTRRRLMPLRKCVSKSQDDKISSSCRTHKAKHQRSNPTKDNADESEADLSYSEDENMSDFIVNDSDISDCDISSRSQDVSNCDEESNSINSQDVQDGNKDSDSQESDRDVDFGQILSKIRRSKNNMKWEFEADMLAAFGKDPELCMKAVCALYRQQTSEEQMSKGALFSNRRGFSKLDAHKGSILAEFLTDGDPHGGLKKSVKELQEYDPEAVELGSCRVAVFLGLILAALMTVASSQSMAPAPAPTSDGTSVDQAVAYVLMLVALVLTYIMH</sequence>
<dbReference type="PANTHER" id="PTHR34380:SF1">
    <property type="entry name" value="OS01G0221300 PROTEIN"/>
    <property type="match status" value="1"/>
</dbReference>
<evidence type="ECO:0000256" key="1">
    <source>
        <dbReference type="SAM" id="Coils"/>
    </source>
</evidence>
<reference evidence="3 4" key="1">
    <citation type="submission" date="2024-08" db="EMBL/GenBank/DDBJ databases">
        <title>Insights into the chromosomal genome structure of Flemingia macrophylla.</title>
        <authorList>
            <person name="Ding Y."/>
            <person name="Zhao Y."/>
            <person name="Bi W."/>
            <person name="Wu M."/>
            <person name="Zhao G."/>
            <person name="Gong Y."/>
            <person name="Li W."/>
            <person name="Zhang P."/>
        </authorList>
    </citation>
    <scope>NUCLEOTIDE SEQUENCE [LARGE SCALE GENOMIC DNA]</scope>
    <source>
        <strain evidence="3">DYQJB</strain>
        <tissue evidence="3">Leaf</tissue>
    </source>
</reference>